<sequence>MLNNLSLLSWPLHHRRKLFIPPIHNVPVLAILVVLVAHAMVPSFTTSDLPLVHQPVLLFQVQASPITGHPAPPSPALAFWGLFRHRAPLFNVGTANNLAILLLGAHCLLVMLTSLLIFLACISIKPLTPISTWTLVPPIT</sequence>
<keyword evidence="1" id="KW-1133">Transmembrane helix</keyword>
<dbReference type="AlphaFoldDB" id="A0A6J5XC12"/>
<keyword evidence="1" id="KW-0472">Membrane</keyword>
<feature type="transmembrane region" description="Helical" evidence="1">
    <location>
        <begin position="98"/>
        <end position="122"/>
    </location>
</feature>
<evidence type="ECO:0000313" key="3">
    <source>
        <dbReference type="Proteomes" id="UP000507245"/>
    </source>
</evidence>
<keyword evidence="3" id="KW-1185">Reference proteome</keyword>
<name>A0A6J5XC12_PRUAR</name>
<feature type="transmembrane region" description="Helical" evidence="1">
    <location>
        <begin position="21"/>
        <end position="41"/>
    </location>
</feature>
<organism evidence="2 3">
    <name type="scientific">Prunus armeniaca</name>
    <name type="common">Apricot</name>
    <name type="synonym">Armeniaca vulgaris</name>
    <dbReference type="NCBI Taxonomy" id="36596"/>
    <lineage>
        <taxon>Eukaryota</taxon>
        <taxon>Viridiplantae</taxon>
        <taxon>Streptophyta</taxon>
        <taxon>Embryophyta</taxon>
        <taxon>Tracheophyta</taxon>
        <taxon>Spermatophyta</taxon>
        <taxon>Magnoliopsida</taxon>
        <taxon>eudicotyledons</taxon>
        <taxon>Gunneridae</taxon>
        <taxon>Pentapetalae</taxon>
        <taxon>rosids</taxon>
        <taxon>fabids</taxon>
        <taxon>Rosales</taxon>
        <taxon>Rosaceae</taxon>
        <taxon>Amygdaloideae</taxon>
        <taxon>Amygdaleae</taxon>
        <taxon>Prunus</taxon>
    </lineage>
</organism>
<evidence type="ECO:0000313" key="2">
    <source>
        <dbReference type="EMBL" id="CAB4310033.1"/>
    </source>
</evidence>
<accession>A0A6J5XC12</accession>
<reference evidence="3" key="1">
    <citation type="journal article" date="2020" name="Genome Biol.">
        <title>Gamete binning: chromosome-level and haplotype-resolved genome assembly enabled by high-throughput single-cell sequencing of gamete genomes.</title>
        <authorList>
            <person name="Campoy J.A."/>
            <person name="Sun H."/>
            <person name="Goel M."/>
            <person name="Jiao W.-B."/>
            <person name="Folz-Donahue K."/>
            <person name="Wang N."/>
            <person name="Rubio M."/>
            <person name="Liu C."/>
            <person name="Kukat C."/>
            <person name="Ruiz D."/>
            <person name="Huettel B."/>
            <person name="Schneeberger K."/>
        </authorList>
    </citation>
    <scope>NUCLEOTIDE SEQUENCE [LARGE SCALE GENOMIC DNA]</scope>
    <source>
        <strain evidence="3">cv. Rojo Pasion</strain>
    </source>
</reference>
<dbReference type="Proteomes" id="UP000507245">
    <property type="component" value="Unassembled WGS sequence"/>
</dbReference>
<gene>
    <name evidence="2" type="ORF">ORAREDHAP_LOCUS31553</name>
</gene>
<keyword evidence="1" id="KW-0812">Transmembrane</keyword>
<proteinExistence type="predicted"/>
<evidence type="ECO:0000256" key="1">
    <source>
        <dbReference type="SAM" id="Phobius"/>
    </source>
</evidence>
<protein>
    <submittedName>
        <fullName evidence="2">Uncharacterized protein</fullName>
    </submittedName>
</protein>
<dbReference type="EMBL" id="CAEKKB010000005">
    <property type="protein sequence ID" value="CAB4310033.1"/>
    <property type="molecule type" value="Genomic_DNA"/>
</dbReference>